<evidence type="ECO:0000313" key="2">
    <source>
        <dbReference type="Proteomes" id="UP000476411"/>
    </source>
</evidence>
<proteinExistence type="predicted"/>
<keyword evidence="2" id="KW-1185">Reference proteome</keyword>
<dbReference type="Proteomes" id="UP000476411">
    <property type="component" value="Chromosome"/>
</dbReference>
<accession>A0A6B9ZNV9</accession>
<gene>
    <name evidence="1" type="ORF">GWR21_29560</name>
</gene>
<evidence type="ECO:0000313" key="1">
    <source>
        <dbReference type="EMBL" id="QHS63579.1"/>
    </source>
</evidence>
<reference evidence="1 2" key="1">
    <citation type="submission" date="2020-01" db="EMBL/GenBank/DDBJ databases">
        <title>Complete genome sequence of Chitinophaga sp. H33E-04 isolated from quinoa roots.</title>
        <authorList>
            <person name="Weon H.-Y."/>
            <person name="Lee S.A."/>
        </authorList>
    </citation>
    <scope>NUCLEOTIDE SEQUENCE [LARGE SCALE GENOMIC DNA]</scope>
    <source>
        <strain evidence="1 2">H33E-04</strain>
    </source>
</reference>
<dbReference type="EMBL" id="CP048113">
    <property type="protein sequence ID" value="QHS63579.1"/>
    <property type="molecule type" value="Genomic_DNA"/>
</dbReference>
<dbReference type="RefSeq" id="WP_162335295.1">
    <property type="nucleotide sequence ID" value="NZ_CP048113.1"/>
</dbReference>
<sequence length="183" mass="21431">MSEPRSLYIKLRISKENLESFFRDAPAKAPVDEQWEAWWNSREMYSRSKLIEIPAYSDDTNLEALRRWQDDGIETLSTELNEDGEWTYTIMMFSQNYFDILPMLNLLKSMERHLAPDDTGDAIIYDYIWGGGDVMAHIRYEGQQAALQLTRHQQELDASVRNKMKATMDAVFDKLNEQYGDVD</sequence>
<name>A0A6B9ZNV9_9BACT</name>
<dbReference type="KEGG" id="chih:GWR21_29560"/>
<dbReference type="AlphaFoldDB" id="A0A6B9ZNV9"/>
<organism evidence="1 2">
    <name type="scientific">Chitinophaga agri</name>
    <dbReference type="NCBI Taxonomy" id="2703787"/>
    <lineage>
        <taxon>Bacteria</taxon>
        <taxon>Pseudomonadati</taxon>
        <taxon>Bacteroidota</taxon>
        <taxon>Chitinophagia</taxon>
        <taxon>Chitinophagales</taxon>
        <taxon>Chitinophagaceae</taxon>
        <taxon>Chitinophaga</taxon>
    </lineage>
</organism>
<protein>
    <submittedName>
        <fullName evidence="1">Uncharacterized protein</fullName>
    </submittedName>
</protein>